<dbReference type="Proteomes" id="UP000006251">
    <property type="component" value="Unassembled WGS sequence"/>
</dbReference>
<sequence length="64" mass="6954">MFTEVALLAIIVQLGIIVGIIVYAVKLLNRITDIAGSQKSIANSQIQLISLLIKKQENQESSDS</sequence>
<dbReference type="OrthoDB" id="9945737at2"/>
<keyword evidence="1" id="KW-0472">Membrane</keyword>
<keyword evidence="1" id="KW-1133">Transmembrane helix</keyword>
<comment type="caution">
    <text evidence="2">The sequence shown here is derived from an EMBL/GenBank/DDBJ whole genome shotgun (WGS) entry which is preliminary data.</text>
</comment>
<reference evidence="3" key="1">
    <citation type="journal article" date="2014" name="Environ. Microbiol.">
        <title>Comparative genomics of the marine bacterial genus Glaciecola reveals the high degree of genomic diversity and genomic characteristic for cold adaptation.</title>
        <authorList>
            <person name="Qin Q.L."/>
            <person name="Xie B.B."/>
            <person name="Yu Y."/>
            <person name="Shu Y.L."/>
            <person name="Rong J.C."/>
            <person name="Zhang Y.J."/>
            <person name="Zhao D.L."/>
            <person name="Chen X.L."/>
            <person name="Zhang X.Y."/>
            <person name="Chen B."/>
            <person name="Zhou B.C."/>
            <person name="Zhang Y.Z."/>
        </authorList>
    </citation>
    <scope>NUCLEOTIDE SEQUENCE [LARGE SCALE GENOMIC DNA]</scope>
    <source>
        <strain evidence="3">ACAM 615</strain>
    </source>
</reference>
<name>K6ZVE5_9ALTE</name>
<protein>
    <submittedName>
        <fullName evidence="2">Uncharacterized protein</fullName>
    </submittedName>
</protein>
<evidence type="ECO:0000313" key="2">
    <source>
        <dbReference type="EMBL" id="GAC27290.1"/>
    </source>
</evidence>
<dbReference type="EMBL" id="BAEQ01000009">
    <property type="protein sequence ID" value="GAC27290.1"/>
    <property type="molecule type" value="Genomic_DNA"/>
</dbReference>
<feature type="transmembrane region" description="Helical" evidence="1">
    <location>
        <begin position="6"/>
        <end position="25"/>
    </location>
</feature>
<evidence type="ECO:0000256" key="1">
    <source>
        <dbReference type="SAM" id="Phobius"/>
    </source>
</evidence>
<keyword evidence="1" id="KW-0812">Transmembrane</keyword>
<keyword evidence="3" id="KW-1185">Reference proteome</keyword>
<accession>K6ZVE5</accession>
<gene>
    <name evidence="2" type="ORF">GPAL_0410</name>
</gene>
<proteinExistence type="predicted"/>
<evidence type="ECO:0000313" key="3">
    <source>
        <dbReference type="Proteomes" id="UP000006251"/>
    </source>
</evidence>
<organism evidence="2 3">
    <name type="scientific">Brumicola pallidula DSM 14239 = ACAM 615</name>
    <dbReference type="NCBI Taxonomy" id="1121922"/>
    <lineage>
        <taxon>Bacteria</taxon>
        <taxon>Pseudomonadati</taxon>
        <taxon>Pseudomonadota</taxon>
        <taxon>Gammaproteobacteria</taxon>
        <taxon>Alteromonadales</taxon>
        <taxon>Alteromonadaceae</taxon>
        <taxon>Brumicola</taxon>
    </lineage>
</organism>
<dbReference type="RefSeq" id="WP_006008712.1">
    <property type="nucleotide sequence ID" value="NZ_AUAV01000016.1"/>
</dbReference>
<dbReference type="AlphaFoldDB" id="K6ZVE5"/>